<gene>
    <name evidence="1" type="ORF">H0H81_009840</name>
</gene>
<evidence type="ECO:0000313" key="2">
    <source>
        <dbReference type="Proteomes" id="UP000717328"/>
    </source>
</evidence>
<protein>
    <submittedName>
        <fullName evidence="1">Uncharacterized protein</fullName>
    </submittedName>
</protein>
<name>A0A9P7G4X9_9AGAR</name>
<organism evidence="1 2">
    <name type="scientific">Sphagnurus paluster</name>
    <dbReference type="NCBI Taxonomy" id="117069"/>
    <lineage>
        <taxon>Eukaryota</taxon>
        <taxon>Fungi</taxon>
        <taxon>Dikarya</taxon>
        <taxon>Basidiomycota</taxon>
        <taxon>Agaricomycotina</taxon>
        <taxon>Agaricomycetes</taxon>
        <taxon>Agaricomycetidae</taxon>
        <taxon>Agaricales</taxon>
        <taxon>Tricholomatineae</taxon>
        <taxon>Lyophyllaceae</taxon>
        <taxon>Sphagnurus</taxon>
    </lineage>
</organism>
<dbReference type="OrthoDB" id="3031941at2759"/>
<sequence length="135" mass="15550">MHLIYENLIKNIVLLWSGNFKNLDEGSGTYHLDPKVWEAIGAATAASGSTIPSAFGARPPNVAEDKTATTAETWSFWALFLAPVLLRKRFRTDIYYNHFIDIVHILWLCIEFELPRNKIPVIRMAVARWVEEYER</sequence>
<reference evidence="1" key="2">
    <citation type="submission" date="2021-10" db="EMBL/GenBank/DDBJ databases">
        <title>Phylogenomics reveals ancestral predisposition of the termite-cultivated fungus Termitomyces towards a domesticated lifestyle.</title>
        <authorList>
            <person name="Auxier B."/>
            <person name="Grum-Grzhimaylo A."/>
            <person name="Cardenas M.E."/>
            <person name="Lodge J.D."/>
            <person name="Laessoe T."/>
            <person name="Pedersen O."/>
            <person name="Smith M.E."/>
            <person name="Kuyper T.W."/>
            <person name="Franco-Molano E.A."/>
            <person name="Baroni T.J."/>
            <person name="Aanen D.K."/>
        </authorList>
    </citation>
    <scope>NUCLEOTIDE SEQUENCE</scope>
    <source>
        <strain evidence="1">D49</strain>
    </source>
</reference>
<comment type="caution">
    <text evidence="1">The sequence shown here is derived from an EMBL/GenBank/DDBJ whole genome shotgun (WGS) entry which is preliminary data.</text>
</comment>
<dbReference type="Proteomes" id="UP000717328">
    <property type="component" value="Unassembled WGS sequence"/>
</dbReference>
<dbReference type="AlphaFoldDB" id="A0A9P7G4X9"/>
<evidence type="ECO:0000313" key="1">
    <source>
        <dbReference type="EMBL" id="KAG5643944.1"/>
    </source>
</evidence>
<reference evidence="1" key="1">
    <citation type="submission" date="2021-02" db="EMBL/GenBank/DDBJ databases">
        <authorList>
            <person name="Nieuwenhuis M."/>
            <person name="Van De Peppel L.J.J."/>
        </authorList>
    </citation>
    <scope>NUCLEOTIDE SEQUENCE</scope>
    <source>
        <strain evidence="1">D49</strain>
    </source>
</reference>
<keyword evidence="2" id="KW-1185">Reference proteome</keyword>
<accession>A0A9P7G4X9</accession>
<proteinExistence type="predicted"/>
<dbReference type="EMBL" id="JABCKI010002965">
    <property type="protein sequence ID" value="KAG5643944.1"/>
    <property type="molecule type" value="Genomic_DNA"/>
</dbReference>